<dbReference type="Pfam" id="PF11457">
    <property type="entry name" value="DUF3021"/>
    <property type="match status" value="1"/>
</dbReference>
<reference evidence="2 3" key="1">
    <citation type="journal article" date="2015" name="Genome Announc.">
        <title>Expanding the biotechnology potential of lactobacilli through comparative genomics of 213 strains and associated genera.</title>
        <authorList>
            <person name="Sun Z."/>
            <person name="Harris H.M."/>
            <person name="McCann A."/>
            <person name="Guo C."/>
            <person name="Argimon S."/>
            <person name="Zhang W."/>
            <person name="Yang X."/>
            <person name="Jeffery I.B."/>
            <person name="Cooney J.C."/>
            <person name="Kagawa T.F."/>
            <person name="Liu W."/>
            <person name="Song Y."/>
            <person name="Salvetti E."/>
            <person name="Wrobel A."/>
            <person name="Rasinkangas P."/>
            <person name="Parkhill J."/>
            <person name="Rea M.C."/>
            <person name="O'Sullivan O."/>
            <person name="Ritari J."/>
            <person name="Douillard F.P."/>
            <person name="Paul Ross R."/>
            <person name="Yang R."/>
            <person name="Briner A.E."/>
            <person name="Felis G.E."/>
            <person name="de Vos W.M."/>
            <person name="Barrangou R."/>
            <person name="Klaenhammer T.R."/>
            <person name="Caufield P.W."/>
            <person name="Cui Y."/>
            <person name="Zhang H."/>
            <person name="O'Toole P.W."/>
        </authorList>
    </citation>
    <scope>NUCLEOTIDE SEQUENCE [LARGE SCALE GENOMIC DNA]</scope>
    <source>
        <strain evidence="2 3">DSM 15814</strain>
    </source>
</reference>
<feature type="transmembrane region" description="Helical" evidence="1">
    <location>
        <begin position="50"/>
        <end position="74"/>
    </location>
</feature>
<protein>
    <recommendedName>
        <fullName evidence="4">DUF3021 domain-containing protein</fullName>
    </recommendedName>
</protein>
<dbReference type="PATRIC" id="fig|1114972.6.peg.1196"/>
<keyword evidence="1" id="KW-0812">Transmembrane</keyword>
<keyword evidence="3" id="KW-1185">Reference proteome</keyword>
<dbReference type="Proteomes" id="UP000051999">
    <property type="component" value="Unassembled WGS sequence"/>
</dbReference>
<feature type="transmembrane region" description="Helical" evidence="1">
    <location>
        <begin position="113"/>
        <end position="135"/>
    </location>
</feature>
<dbReference type="STRING" id="1114972.FD35_GL001180"/>
<evidence type="ECO:0000256" key="1">
    <source>
        <dbReference type="SAM" id="Phobius"/>
    </source>
</evidence>
<feature type="transmembrane region" description="Helical" evidence="1">
    <location>
        <begin position="7"/>
        <end position="30"/>
    </location>
</feature>
<comment type="caution">
    <text evidence="2">The sequence shown here is derived from an EMBL/GenBank/DDBJ whole genome shotgun (WGS) entry which is preliminary data.</text>
</comment>
<dbReference type="OrthoDB" id="1698302at2"/>
<keyword evidence="1" id="KW-0472">Membrane</keyword>
<evidence type="ECO:0008006" key="4">
    <source>
        <dbReference type="Google" id="ProtNLM"/>
    </source>
</evidence>
<name>A0A0R1RJK4_9LACO</name>
<dbReference type="EMBL" id="AZFF01000002">
    <property type="protein sequence ID" value="KRL56886.1"/>
    <property type="molecule type" value="Genomic_DNA"/>
</dbReference>
<dbReference type="InterPro" id="IPR021560">
    <property type="entry name" value="DUF3021"/>
</dbReference>
<gene>
    <name evidence="2" type="ORF">FD35_GL001180</name>
</gene>
<accession>A0A0R1RJK4</accession>
<feature type="transmembrane region" description="Helical" evidence="1">
    <location>
        <begin position="86"/>
        <end position="107"/>
    </location>
</feature>
<keyword evidence="1" id="KW-1133">Transmembrane helix</keyword>
<dbReference type="RefSeq" id="WP_017262475.1">
    <property type="nucleotide sequence ID" value="NZ_AUAW01000004.1"/>
</dbReference>
<organism evidence="2 3">
    <name type="scientific">Furfurilactobacillus rossiae DSM 15814</name>
    <dbReference type="NCBI Taxonomy" id="1114972"/>
    <lineage>
        <taxon>Bacteria</taxon>
        <taxon>Bacillati</taxon>
        <taxon>Bacillota</taxon>
        <taxon>Bacilli</taxon>
        <taxon>Lactobacillales</taxon>
        <taxon>Lactobacillaceae</taxon>
        <taxon>Furfurilactobacillus</taxon>
    </lineage>
</organism>
<sequence length="148" mass="16758">MKKLISYLLRGITIGITTGFLISLTFAFIYQSKDYAPSAPTFMSHFSSSTSATAVSALLWALIGCVFAISSLAFEVDQWSITKQTIVHFLITYVGFTPLAILCGWFPLNFFWLSFFTLIFVIVYFIIWLTSMITARHEVRAFNAKLHD</sequence>
<dbReference type="AlphaFoldDB" id="A0A0R1RJK4"/>
<evidence type="ECO:0000313" key="3">
    <source>
        <dbReference type="Proteomes" id="UP000051999"/>
    </source>
</evidence>
<evidence type="ECO:0000313" key="2">
    <source>
        <dbReference type="EMBL" id="KRL56886.1"/>
    </source>
</evidence>
<proteinExistence type="predicted"/>